<protein>
    <submittedName>
        <fullName evidence="1">Uncharacterized protein</fullName>
    </submittedName>
</protein>
<reference evidence="1 2" key="2">
    <citation type="journal article" date="2013" name="J. Biotechnol.">
        <title>Complete genome sequence of the kirromycin producer Streptomyces collinus Tu 365 consisting of a linear chromosome and two linear plasmids.</title>
        <authorList>
            <person name="Ruckert C."/>
            <person name="Szczepanowski R."/>
            <person name="Albersmeier A."/>
            <person name="Goesmann A."/>
            <person name="Iftime D."/>
            <person name="Musiol E.M."/>
            <person name="Blin K."/>
            <person name="Wohlleben W."/>
            <person name="Puhler A."/>
            <person name="Kalinowski J."/>
            <person name="Weber T."/>
        </authorList>
    </citation>
    <scope>NUCLEOTIDE SEQUENCE [LARGE SCALE GENOMIC DNA]</scope>
    <source>
        <strain evidence="2">DSM 40733 / Tue 365</strain>
    </source>
</reference>
<dbReference type="AlphaFoldDB" id="S5VK28"/>
<dbReference type="STRING" id="1214242.B446_09935"/>
<evidence type="ECO:0000313" key="1">
    <source>
        <dbReference type="EMBL" id="AGS68810.1"/>
    </source>
</evidence>
<accession>S5VK28</accession>
<dbReference type="eggNOG" id="ENOG5031V5P">
    <property type="taxonomic scope" value="Bacteria"/>
</dbReference>
<dbReference type="HOGENOM" id="CLU_169050_0_0_11"/>
<dbReference type="Proteomes" id="UP000015423">
    <property type="component" value="Chromosome"/>
</dbReference>
<dbReference type="KEGG" id="sci:B446_09935"/>
<keyword evidence="2" id="KW-1185">Reference proteome</keyword>
<proteinExistence type="predicted"/>
<evidence type="ECO:0000313" key="2">
    <source>
        <dbReference type="Proteomes" id="UP000015423"/>
    </source>
</evidence>
<name>S5VK28_STRC3</name>
<organism evidence="1 2">
    <name type="scientific">Streptomyces collinus (strain DSM 40733 / Tue 365)</name>
    <dbReference type="NCBI Taxonomy" id="1214242"/>
    <lineage>
        <taxon>Bacteria</taxon>
        <taxon>Bacillati</taxon>
        <taxon>Actinomycetota</taxon>
        <taxon>Actinomycetes</taxon>
        <taxon>Kitasatosporales</taxon>
        <taxon>Streptomycetaceae</taxon>
        <taxon>Streptomyces</taxon>
    </lineage>
</organism>
<gene>
    <name evidence="1" type="ORF">B446_09935</name>
</gene>
<sequence length="116" mass="12661">MVRTVSEGTVCWGSRCLGFGHHRRAAATGLAYLHVMDFNITAGEEAVVFHVASRVQEGFSLTDDDLAEELGEEVRPLLQSLLGKGWLVVDDDRELALSTIARHVVSSRRDAEGPQA</sequence>
<reference evidence="2" key="1">
    <citation type="submission" date="2012-10" db="EMBL/GenBank/DDBJ databases">
        <title>The complete genome sequence of Streptomyces collinus Tu 365.</title>
        <authorList>
            <person name="Ruckert C."/>
            <person name="Szczepanowski R."/>
            <person name="Goesmann A."/>
            <person name="Pross E.K."/>
            <person name="Musiol E.M."/>
            <person name="Blin K."/>
            <person name="Wohlleben W."/>
            <person name="Puhler A."/>
            <person name="Weber T."/>
            <person name="Kalinowski J."/>
        </authorList>
    </citation>
    <scope>NUCLEOTIDE SEQUENCE [LARGE SCALE GENOMIC DNA]</scope>
    <source>
        <strain evidence="2">DSM 40733 / Tue 365</strain>
    </source>
</reference>
<dbReference type="EMBL" id="CP006259">
    <property type="protein sequence ID" value="AGS68810.1"/>
    <property type="molecule type" value="Genomic_DNA"/>
</dbReference>
<dbReference type="PATRIC" id="fig|1214242.5.peg.2049"/>